<dbReference type="AlphaFoldDB" id="A0A803PLF1"/>
<reference evidence="2" key="2">
    <citation type="submission" date="2021-03" db="UniProtKB">
        <authorList>
            <consortium name="EnsemblPlants"/>
        </authorList>
    </citation>
    <scope>IDENTIFICATION</scope>
</reference>
<evidence type="ECO:0000313" key="3">
    <source>
        <dbReference type="Proteomes" id="UP000596661"/>
    </source>
</evidence>
<organism evidence="2 3">
    <name type="scientific">Cannabis sativa</name>
    <name type="common">Hemp</name>
    <name type="synonym">Marijuana</name>
    <dbReference type="NCBI Taxonomy" id="3483"/>
    <lineage>
        <taxon>Eukaryota</taxon>
        <taxon>Viridiplantae</taxon>
        <taxon>Streptophyta</taxon>
        <taxon>Embryophyta</taxon>
        <taxon>Tracheophyta</taxon>
        <taxon>Spermatophyta</taxon>
        <taxon>Magnoliopsida</taxon>
        <taxon>eudicotyledons</taxon>
        <taxon>Gunneridae</taxon>
        <taxon>Pentapetalae</taxon>
        <taxon>rosids</taxon>
        <taxon>fabids</taxon>
        <taxon>Rosales</taxon>
        <taxon>Cannabaceae</taxon>
        <taxon>Cannabis</taxon>
    </lineage>
</organism>
<sequence length="237" mass="26803">MIRLLMLGVPCLKDFSSQSKAHLLQIKSQLSTIQKGNISISDYYDKVKLLADSLSTAGHPMDESDLIMHLLNGLGPEYDPIVVHVTSLVDNLSFESIQSLLLTHESRIERHFNVNDLSSKITANLNIKNQKNASGAPHRFYNSQQRGSYGNMNRVPTRNQRTGPPSIPRLLCQVCHKLGHTAVVCHYTFDKNFVTPQMGDSKAFLTKIEEQDNPQAYSSNTLQEFIDDSDLYRYWGY</sequence>
<dbReference type="PANTHER" id="PTHR47481">
    <property type="match status" value="1"/>
</dbReference>
<keyword evidence="3" id="KW-1185">Reference proteome</keyword>
<feature type="region of interest" description="Disordered" evidence="1">
    <location>
        <begin position="132"/>
        <end position="163"/>
    </location>
</feature>
<dbReference type="PANTHER" id="PTHR47481:SF31">
    <property type="entry name" value="OS01G0873500 PROTEIN"/>
    <property type="match status" value="1"/>
</dbReference>
<dbReference type="EnsemblPlants" id="evm.model.05.1463">
    <property type="protein sequence ID" value="cds.evm.model.05.1463"/>
    <property type="gene ID" value="evm.TU.05.1463"/>
</dbReference>
<dbReference type="EMBL" id="UZAU01000542">
    <property type="status" value="NOT_ANNOTATED_CDS"/>
    <property type="molecule type" value="Genomic_DNA"/>
</dbReference>
<dbReference type="Proteomes" id="UP000596661">
    <property type="component" value="Chromosome 5"/>
</dbReference>
<accession>A0A803PLF1</accession>
<name>A0A803PLF1_CANSA</name>
<evidence type="ECO:0000313" key="2">
    <source>
        <dbReference type="EnsemblPlants" id="cds.evm.model.05.1463"/>
    </source>
</evidence>
<feature type="compositionally biased region" description="Polar residues" evidence="1">
    <location>
        <begin position="141"/>
        <end position="163"/>
    </location>
</feature>
<reference evidence="2" key="1">
    <citation type="submission" date="2018-11" db="EMBL/GenBank/DDBJ databases">
        <authorList>
            <person name="Grassa J C."/>
        </authorList>
    </citation>
    <scope>NUCLEOTIDE SEQUENCE [LARGE SCALE GENOMIC DNA]</scope>
</reference>
<proteinExistence type="predicted"/>
<dbReference type="Gramene" id="evm.model.05.1463">
    <property type="protein sequence ID" value="cds.evm.model.05.1463"/>
    <property type="gene ID" value="evm.TU.05.1463"/>
</dbReference>
<dbReference type="Pfam" id="PF14223">
    <property type="entry name" value="Retrotran_gag_2"/>
    <property type="match status" value="1"/>
</dbReference>
<evidence type="ECO:0000256" key="1">
    <source>
        <dbReference type="SAM" id="MobiDB-lite"/>
    </source>
</evidence>
<protein>
    <submittedName>
        <fullName evidence="2">Uncharacterized protein</fullName>
    </submittedName>
</protein>
<dbReference type="OMA" id="HEHRKEY"/>